<protein>
    <recommendedName>
        <fullName evidence="1">DUF7869 domain-containing protein</fullName>
    </recommendedName>
</protein>
<evidence type="ECO:0000259" key="1">
    <source>
        <dbReference type="Pfam" id="PF25273"/>
    </source>
</evidence>
<keyword evidence="3" id="KW-1185">Reference proteome</keyword>
<dbReference type="PANTHER" id="PTHR10773:SF19">
    <property type="match status" value="1"/>
</dbReference>
<name>A0ABQ9HSX0_9NEOP</name>
<evidence type="ECO:0000313" key="2">
    <source>
        <dbReference type="EMBL" id="KAJ8887479.1"/>
    </source>
</evidence>
<dbReference type="EMBL" id="JARBHB010000004">
    <property type="protein sequence ID" value="KAJ8887479.1"/>
    <property type="molecule type" value="Genomic_DNA"/>
</dbReference>
<reference evidence="2 3" key="1">
    <citation type="submission" date="2023-02" db="EMBL/GenBank/DDBJ databases">
        <title>LHISI_Scaffold_Assembly.</title>
        <authorList>
            <person name="Stuart O.P."/>
            <person name="Cleave R."/>
            <person name="Magrath M.J.L."/>
            <person name="Mikheyev A.S."/>
        </authorList>
    </citation>
    <scope>NUCLEOTIDE SEQUENCE [LARGE SCALE GENOMIC DNA]</scope>
    <source>
        <strain evidence="2">Daus_M_001</strain>
        <tissue evidence="2">Leg muscle</tissue>
    </source>
</reference>
<organism evidence="2 3">
    <name type="scientific">Dryococelus australis</name>
    <dbReference type="NCBI Taxonomy" id="614101"/>
    <lineage>
        <taxon>Eukaryota</taxon>
        <taxon>Metazoa</taxon>
        <taxon>Ecdysozoa</taxon>
        <taxon>Arthropoda</taxon>
        <taxon>Hexapoda</taxon>
        <taxon>Insecta</taxon>
        <taxon>Pterygota</taxon>
        <taxon>Neoptera</taxon>
        <taxon>Polyneoptera</taxon>
        <taxon>Phasmatodea</taxon>
        <taxon>Verophasmatodea</taxon>
        <taxon>Anareolatae</taxon>
        <taxon>Phasmatidae</taxon>
        <taxon>Eurycanthinae</taxon>
        <taxon>Dryococelus</taxon>
    </lineage>
</organism>
<proteinExistence type="predicted"/>
<dbReference type="Proteomes" id="UP001159363">
    <property type="component" value="Chromosome X"/>
</dbReference>
<evidence type="ECO:0000313" key="3">
    <source>
        <dbReference type="Proteomes" id="UP001159363"/>
    </source>
</evidence>
<dbReference type="Pfam" id="PF25273">
    <property type="entry name" value="DUF7869"/>
    <property type="match status" value="1"/>
</dbReference>
<sequence length="233" mass="26844">MTRQGHTELVQVCKKYFRSILGISEKKIQWMCSRHFKTVLQTSENREGDHKSHHFAEKRTAVKSFIEILVPLEKHYLRASKADGAKGSSQILSAVYHRLNSMSFEGSSTVRLFVDGCGGQNKNSAMLCMLMYWLENCASSHVNEVHIIFPVPGHSYIPPDRVFERIECELSDMDTIIEPGTYWEIFCNHGTVFKIGDDWTVYDWKLVSQQSLKKSGQWHFKFATAKRFIISQS</sequence>
<dbReference type="InterPro" id="IPR057191">
    <property type="entry name" value="DUF7869"/>
</dbReference>
<gene>
    <name evidence="2" type="ORF">PR048_013694</name>
</gene>
<dbReference type="PANTHER" id="PTHR10773">
    <property type="entry name" value="DNA-DIRECTED RNA POLYMERASES I, II, AND III SUBUNIT RPABC2"/>
    <property type="match status" value="1"/>
</dbReference>
<comment type="caution">
    <text evidence="2">The sequence shown here is derived from an EMBL/GenBank/DDBJ whole genome shotgun (WGS) entry which is preliminary data.</text>
</comment>
<feature type="domain" description="DUF7869" evidence="1">
    <location>
        <begin position="87"/>
        <end position="175"/>
    </location>
</feature>
<accession>A0ABQ9HSX0</accession>